<proteinExistence type="predicted"/>
<keyword evidence="2" id="KW-1185">Reference proteome</keyword>
<dbReference type="PANTHER" id="PTHR15924">
    <property type="entry name" value="CLE"/>
    <property type="match status" value="1"/>
</dbReference>
<sequence>MKEPFNVLDFLLTYAINTSYDDNNNPEGERYNILKKIDFSSLDFVKGVDDLSSLLEIPQYVDHLERFKACCLLINQKLSDANFAEKKKKLDKLSVDQVVLGFDVPDSELRSIAVAARLLNISEMRLLQDQINAAIVQVQRLTADPKTNEKLGQVGY</sequence>
<dbReference type="InterPro" id="IPR019265">
    <property type="entry name" value="RTRAF"/>
</dbReference>
<evidence type="ECO:0000313" key="2">
    <source>
        <dbReference type="Proteomes" id="UP001626550"/>
    </source>
</evidence>
<comment type="caution">
    <text evidence="1">The sequence shown here is derived from an EMBL/GenBank/DDBJ whole genome shotgun (WGS) entry which is preliminary data.</text>
</comment>
<dbReference type="EMBL" id="JBJKFK010001218">
    <property type="protein sequence ID" value="KAL3313701.1"/>
    <property type="molecule type" value="Genomic_DNA"/>
</dbReference>
<dbReference type="Proteomes" id="UP001626550">
    <property type="component" value="Unassembled WGS sequence"/>
</dbReference>
<name>A0ABD2Q688_9PLAT</name>
<accession>A0ABD2Q688</accession>
<protein>
    <submittedName>
        <fullName evidence="1">Uncharacterized protein</fullName>
    </submittedName>
</protein>
<evidence type="ECO:0000313" key="1">
    <source>
        <dbReference type="EMBL" id="KAL3313701.1"/>
    </source>
</evidence>
<dbReference type="Pfam" id="PF10036">
    <property type="entry name" value="RLL"/>
    <property type="match status" value="1"/>
</dbReference>
<dbReference type="AlphaFoldDB" id="A0ABD2Q688"/>
<gene>
    <name evidence="1" type="ORF">Ciccas_007690</name>
</gene>
<reference evidence="1 2" key="1">
    <citation type="submission" date="2024-11" db="EMBL/GenBank/DDBJ databases">
        <title>Adaptive evolution of stress response genes in parasites aligns with host niche diversity.</title>
        <authorList>
            <person name="Hahn C."/>
            <person name="Resl P."/>
        </authorList>
    </citation>
    <scope>NUCLEOTIDE SEQUENCE [LARGE SCALE GENOMIC DNA]</scope>
    <source>
        <strain evidence="1">EGGRZ-B1_66</strain>
        <tissue evidence="1">Body</tissue>
    </source>
</reference>
<organism evidence="1 2">
    <name type="scientific">Cichlidogyrus casuarinus</name>
    <dbReference type="NCBI Taxonomy" id="1844966"/>
    <lineage>
        <taxon>Eukaryota</taxon>
        <taxon>Metazoa</taxon>
        <taxon>Spiralia</taxon>
        <taxon>Lophotrochozoa</taxon>
        <taxon>Platyhelminthes</taxon>
        <taxon>Monogenea</taxon>
        <taxon>Monopisthocotylea</taxon>
        <taxon>Dactylogyridea</taxon>
        <taxon>Ancyrocephalidae</taxon>
        <taxon>Cichlidogyrus</taxon>
    </lineage>
</organism>